<protein>
    <submittedName>
        <fullName evidence="3">Putative secreted protein</fullName>
    </submittedName>
</protein>
<dbReference type="EMBL" id="GIFC01011153">
    <property type="protein sequence ID" value="MXU93236.1"/>
    <property type="molecule type" value="Transcribed_RNA"/>
</dbReference>
<feature type="compositionally biased region" description="Polar residues" evidence="1">
    <location>
        <begin position="53"/>
        <end position="63"/>
    </location>
</feature>
<feature type="chain" id="PRO_5025584878" evidence="2">
    <location>
        <begin position="17"/>
        <end position="143"/>
    </location>
</feature>
<evidence type="ECO:0000256" key="1">
    <source>
        <dbReference type="SAM" id="MobiDB-lite"/>
    </source>
</evidence>
<reference evidence="3" key="1">
    <citation type="submission" date="2019-12" db="EMBL/GenBank/DDBJ databases">
        <title>An insight into the sialome of adult female Ixodes ricinus ticks feeding for 6 days.</title>
        <authorList>
            <person name="Perner J."/>
            <person name="Ribeiro J.M.C."/>
        </authorList>
    </citation>
    <scope>NUCLEOTIDE SEQUENCE</scope>
    <source>
        <strain evidence="3">Semi-engorged</strain>
        <tissue evidence="3">Salivary glands</tissue>
    </source>
</reference>
<sequence>MYLTTFIIVSIAPAHAGLHGALQGVPTDGALHPQGRGPHHRHWQGAAGGGMTGSRNGPSSQLAADSRRECRHHHLHQLSRRRLGPAVAPRRHEGLRRRHTGRGIAAGDRACRRRRRMTDVGPASGLLQARGRGGAPAVVETRI</sequence>
<feature type="region of interest" description="Disordered" evidence="1">
    <location>
        <begin position="124"/>
        <end position="143"/>
    </location>
</feature>
<organism evidence="3">
    <name type="scientific">Ixodes ricinus</name>
    <name type="common">Common tick</name>
    <name type="synonym">Acarus ricinus</name>
    <dbReference type="NCBI Taxonomy" id="34613"/>
    <lineage>
        <taxon>Eukaryota</taxon>
        <taxon>Metazoa</taxon>
        <taxon>Ecdysozoa</taxon>
        <taxon>Arthropoda</taxon>
        <taxon>Chelicerata</taxon>
        <taxon>Arachnida</taxon>
        <taxon>Acari</taxon>
        <taxon>Parasitiformes</taxon>
        <taxon>Ixodida</taxon>
        <taxon>Ixodoidea</taxon>
        <taxon>Ixodidae</taxon>
        <taxon>Ixodinae</taxon>
        <taxon>Ixodes</taxon>
    </lineage>
</organism>
<proteinExistence type="predicted"/>
<name>A0A6B0UU38_IXORI</name>
<evidence type="ECO:0000256" key="2">
    <source>
        <dbReference type="SAM" id="SignalP"/>
    </source>
</evidence>
<accession>A0A6B0UU38</accession>
<feature type="signal peptide" evidence="2">
    <location>
        <begin position="1"/>
        <end position="16"/>
    </location>
</feature>
<evidence type="ECO:0000313" key="3">
    <source>
        <dbReference type="EMBL" id="MXU93236.1"/>
    </source>
</evidence>
<dbReference type="AlphaFoldDB" id="A0A6B0UU38"/>
<keyword evidence="2" id="KW-0732">Signal</keyword>
<feature type="region of interest" description="Disordered" evidence="1">
    <location>
        <begin position="27"/>
        <end position="65"/>
    </location>
</feature>